<sequence length="86" mass="9631">MILIIFIFKIFVFSNDQPPPAEQHIKNANLGISADGAGPSSAFEHRIDMPNEVPHSFFEYMKTALGNGEKIVIGHEQAIEFLKMFP</sequence>
<evidence type="ECO:0000256" key="1">
    <source>
        <dbReference type="SAM" id="SignalP"/>
    </source>
</evidence>
<accession>A0ABD2K9J3</accession>
<gene>
    <name evidence="2" type="ORF">niasHT_026776</name>
</gene>
<reference evidence="2 3" key="1">
    <citation type="submission" date="2024-10" db="EMBL/GenBank/DDBJ databases">
        <authorList>
            <person name="Kim D."/>
        </authorList>
    </citation>
    <scope>NUCLEOTIDE SEQUENCE [LARGE SCALE GENOMIC DNA]</scope>
    <source>
        <strain evidence="2">BH-2024</strain>
    </source>
</reference>
<evidence type="ECO:0000313" key="2">
    <source>
        <dbReference type="EMBL" id="KAL3099355.1"/>
    </source>
</evidence>
<evidence type="ECO:0000313" key="3">
    <source>
        <dbReference type="Proteomes" id="UP001620626"/>
    </source>
</evidence>
<organism evidence="2 3">
    <name type="scientific">Heterodera trifolii</name>
    <dbReference type="NCBI Taxonomy" id="157864"/>
    <lineage>
        <taxon>Eukaryota</taxon>
        <taxon>Metazoa</taxon>
        <taxon>Ecdysozoa</taxon>
        <taxon>Nematoda</taxon>
        <taxon>Chromadorea</taxon>
        <taxon>Rhabditida</taxon>
        <taxon>Tylenchina</taxon>
        <taxon>Tylenchomorpha</taxon>
        <taxon>Tylenchoidea</taxon>
        <taxon>Heteroderidae</taxon>
        <taxon>Heteroderinae</taxon>
        <taxon>Heterodera</taxon>
    </lineage>
</organism>
<proteinExistence type="predicted"/>
<keyword evidence="1" id="KW-0732">Signal</keyword>
<dbReference type="Proteomes" id="UP001620626">
    <property type="component" value="Unassembled WGS sequence"/>
</dbReference>
<dbReference type="AlphaFoldDB" id="A0ABD2K9J3"/>
<protein>
    <submittedName>
        <fullName evidence="2">Uncharacterized protein</fullName>
    </submittedName>
</protein>
<comment type="caution">
    <text evidence="2">The sequence shown here is derived from an EMBL/GenBank/DDBJ whole genome shotgun (WGS) entry which is preliminary data.</text>
</comment>
<name>A0ABD2K9J3_9BILA</name>
<feature type="chain" id="PRO_5044884739" evidence="1">
    <location>
        <begin position="17"/>
        <end position="86"/>
    </location>
</feature>
<keyword evidence="3" id="KW-1185">Reference proteome</keyword>
<dbReference type="EMBL" id="JBICBT010000810">
    <property type="protein sequence ID" value="KAL3099355.1"/>
    <property type="molecule type" value="Genomic_DNA"/>
</dbReference>
<feature type="signal peptide" evidence="1">
    <location>
        <begin position="1"/>
        <end position="16"/>
    </location>
</feature>